<keyword evidence="2" id="KW-1185">Reference proteome</keyword>
<dbReference type="AlphaFoldDB" id="A0A543K4C2"/>
<dbReference type="PROSITE" id="PS51257">
    <property type="entry name" value="PROKAR_LIPOPROTEIN"/>
    <property type="match status" value="1"/>
</dbReference>
<dbReference type="Proteomes" id="UP000320582">
    <property type="component" value="Unassembled WGS sequence"/>
</dbReference>
<proteinExistence type="predicted"/>
<organism evidence="1 2">
    <name type="scientific">Roseinatronobacter monicus</name>
    <dbReference type="NCBI Taxonomy" id="393481"/>
    <lineage>
        <taxon>Bacteria</taxon>
        <taxon>Pseudomonadati</taxon>
        <taxon>Pseudomonadota</taxon>
        <taxon>Alphaproteobacteria</taxon>
        <taxon>Rhodobacterales</taxon>
        <taxon>Paracoccaceae</taxon>
        <taxon>Roseinatronobacter</taxon>
    </lineage>
</organism>
<evidence type="ECO:0000313" key="1">
    <source>
        <dbReference type="EMBL" id="TQM89929.1"/>
    </source>
</evidence>
<protein>
    <submittedName>
        <fullName evidence="1">Uncharacterized protein</fullName>
    </submittedName>
</protein>
<name>A0A543K4C2_9RHOB</name>
<evidence type="ECO:0000313" key="2">
    <source>
        <dbReference type="Proteomes" id="UP000320582"/>
    </source>
</evidence>
<reference evidence="1 2" key="1">
    <citation type="submission" date="2019-06" db="EMBL/GenBank/DDBJ databases">
        <title>Genomic Encyclopedia of Archaeal and Bacterial Type Strains, Phase II (KMG-II): from individual species to whole genera.</title>
        <authorList>
            <person name="Goeker M."/>
        </authorList>
    </citation>
    <scope>NUCLEOTIDE SEQUENCE [LARGE SCALE GENOMIC DNA]</scope>
    <source>
        <strain evidence="1 2">DSM 18423</strain>
    </source>
</reference>
<gene>
    <name evidence="1" type="ORF">BD293_4247</name>
</gene>
<sequence length="39" mass="4417">MRFIPLVLCLFLIPIGWISTLACGWNFAARSSAQTADFW</sequence>
<comment type="caution">
    <text evidence="1">The sequence shown here is derived from an EMBL/GenBank/DDBJ whole genome shotgun (WGS) entry which is preliminary data.</text>
</comment>
<dbReference type="EMBL" id="VFPT01000004">
    <property type="protein sequence ID" value="TQM89929.1"/>
    <property type="molecule type" value="Genomic_DNA"/>
</dbReference>
<accession>A0A543K4C2</accession>